<dbReference type="Proteomes" id="UP000036356">
    <property type="component" value="Unassembled WGS sequence"/>
</dbReference>
<proteinExistence type="predicted"/>
<reference evidence="1 2" key="1">
    <citation type="submission" date="2015-06" db="EMBL/GenBank/DDBJ databases">
        <title>Draft genome of the moderately acidophilic sulfate reducer Candidatus Desulfosporosinus acididurans strain M1.</title>
        <authorList>
            <person name="Poehlein A."/>
            <person name="Petzsch P."/>
            <person name="Johnson B.D."/>
            <person name="Schloemann M."/>
            <person name="Daniel R."/>
            <person name="Muehling M."/>
        </authorList>
    </citation>
    <scope>NUCLEOTIDE SEQUENCE [LARGE SCALE GENOMIC DNA]</scope>
    <source>
        <strain evidence="1 2">M1</strain>
    </source>
</reference>
<comment type="caution">
    <text evidence="1">The sequence shown here is derived from an EMBL/GenBank/DDBJ whole genome shotgun (WGS) entry which is preliminary data.</text>
</comment>
<protein>
    <submittedName>
        <fullName evidence="1">Uncharacterized protein</fullName>
    </submittedName>
</protein>
<dbReference type="PATRIC" id="fig|476652.3.peg.2231"/>
<evidence type="ECO:0000313" key="1">
    <source>
        <dbReference type="EMBL" id="KLU66115.1"/>
    </source>
</evidence>
<gene>
    <name evidence="1" type="ORF">DEAC_c21540</name>
</gene>
<dbReference type="STRING" id="476652.DEAC_c21540"/>
<dbReference type="EMBL" id="LDZY01000006">
    <property type="protein sequence ID" value="KLU66115.1"/>
    <property type="molecule type" value="Genomic_DNA"/>
</dbReference>
<organism evidence="1 2">
    <name type="scientific">Desulfosporosinus acididurans</name>
    <dbReference type="NCBI Taxonomy" id="476652"/>
    <lineage>
        <taxon>Bacteria</taxon>
        <taxon>Bacillati</taxon>
        <taxon>Bacillota</taxon>
        <taxon>Clostridia</taxon>
        <taxon>Eubacteriales</taxon>
        <taxon>Desulfitobacteriaceae</taxon>
        <taxon>Desulfosporosinus</taxon>
    </lineage>
</organism>
<name>A0A0J1FRL0_9FIRM</name>
<evidence type="ECO:0000313" key="2">
    <source>
        <dbReference type="Proteomes" id="UP000036356"/>
    </source>
</evidence>
<dbReference type="AlphaFoldDB" id="A0A0J1FRL0"/>
<keyword evidence="2" id="KW-1185">Reference proteome</keyword>
<accession>A0A0J1FRL0</accession>
<sequence>MIRKIRKAIISYILNSEVFDISSSLPTDKGGEIQMRLRNLGYIKIFMLMNSKAEGMMLGTN</sequence>